<evidence type="ECO:0000256" key="1">
    <source>
        <dbReference type="SAM" id="MobiDB-lite"/>
    </source>
</evidence>
<dbReference type="Proteomes" id="UP000054928">
    <property type="component" value="Unassembled WGS sequence"/>
</dbReference>
<feature type="region of interest" description="Disordered" evidence="1">
    <location>
        <begin position="164"/>
        <end position="190"/>
    </location>
</feature>
<evidence type="ECO:0000313" key="2">
    <source>
        <dbReference type="EMBL" id="CEG38967.1"/>
    </source>
</evidence>
<proteinExistence type="predicted"/>
<dbReference type="AlphaFoldDB" id="A0A0P1AEM0"/>
<dbReference type="OMA" id="CWKQLRY"/>
<dbReference type="RefSeq" id="XP_024575336.1">
    <property type="nucleotide sequence ID" value="XM_024724461.1"/>
</dbReference>
<evidence type="ECO:0000313" key="3">
    <source>
        <dbReference type="Proteomes" id="UP000054928"/>
    </source>
</evidence>
<name>A0A0P1AEM0_PLAHL</name>
<dbReference type="PANTHER" id="PTHR45023:SF4">
    <property type="entry name" value="GLYCINE-RICH PROTEIN-RELATED"/>
    <property type="match status" value="1"/>
</dbReference>
<dbReference type="OrthoDB" id="2507178at2759"/>
<organism evidence="2 3">
    <name type="scientific">Plasmopara halstedii</name>
    <name type="common">Downy mildew of sunflower</name>
    <dbReference type="NCBI Taxonomy" id="4781"/>
    <lineage>
        <taxon>Eukaryota</taxon>
        <taxon>Sar</taxon>
        <taxon>Stramenopiles</taxon>
        <taxon>Oomycota</taxon>
        <taxon>Peronosporomycetes</taxon>
        <taxon>Peronosporales</taxon>
        <taxon>Peronosporaceae</taxon>
        <taxon>Plasmopara</taxon>
    </lineage>
</organism>
<protein>
    <submittedName>
        <fullName evidence="2">Uncharacterized protein</fullName>
    </submittedName>
</protein>
<keyword evidence="3" id="KW-1185">Reference proteome</keyword>
<dbReference type="EMBL" id="CCYD01000322">
    <property type="protein sequence ID" value="CEG38967.1"/>
    <property type="molecule type" value="Genomic_DNA"/>
</dbReference>
<sequence>MGKKTNWTTTEDQTLCRVWLTAGDLQLQGGDQKASNFWNVVRKLFHQEMEASVERPLNGLKVRWTRINKDSQKFAGIYNEIHSMQCKMEKKDIGESCDATIASLMEQQWIDEAKDAFYRYYNVKFTFEGCWKQLRYSSKWLQMFASSIHHPTLLINSLTASTMKEGTAQGPSSSSSEEEADANDDNVTITPAAPNSATISALPSCSNSASISSAGAAVAVAAISQASSHSSAFAIPLSHKHRADLSSDLCTSQQLQGLTVSLLEELKRQNDLIEDQNAIALLKVDSELLLDADAQHSYQSLRARYFKKSRTHHTYDNNARTNTLV</sequence>
<reference evidence="3" key="1">
    <citation type="submission" date="2014-09" db="EMBL/GenBank/DDBJ databases">
        <authorList>
            <person name="Sharma Rahul"/>
            <person name="Thines Marco"/>
        </authorList>
    </citation>
    <scope>NUCLEOTIDE SEQUENCE [LARGE SCALE GENOMIC DNA]</scope>
</reference>
<dbReference type="PANTHER" id="PTHR45023">
    <property type="match status" value="1"/>
</dbReference>
<dbReference type="GeneID" id="36404064"/>
<accession>A0A0P1AEM0</accession>